<evidence type="ECO:0000256" key="14">
    <source>
        <dbReference type="SAM" id="MobiDB-lite"/>
    </source>
</evidence>
<feature type="domain" description="C2" evidence="16">
    <location>
        <begin position="1850"/>
        <end position="2000"/>
    </location>
</feature>
<keyword evidence="8" id="KW-0677">Repeat</keyword>
<evidence type="ECO:0000256" key="1">
    <source>
        <dbReference type="ARBA" id="ARBA00004401"/>
    </source>
</evidence>
<dbReference type="InterPro" id="IPR037724">
    <property type="entry name" value="C2E_Ferlin"/>
</dbReference>
<accession>A0A8V0ZDJ2</accession>
<dbReference type="GO" id="GO:0005544">
    <property type="term" value="F:calcium-dependent phospholipid binding"/>
    <property type="evidence" value="ECO:0007669"/>
    <property type="project" value="Ensembl"/>
</dbReference>
<dbReference type="SMART" id="SM01201">
    <property type="entry name" value="FerB"/>
    <property type="match status" value="1"/>
</dbReference>
<dbReference type="OrthoDB" id="270970at2759"/>
<gene>
    <name evidence="17" type="primary">DYSF</name>
</gene>
<dbReference type="FunCoup" id="A0A8V0ZDJ2">
    <property type="interactions" value="22"/>
</dbReference>
<dbReference type="Pfam" id="PF22901">
    <property type="entry name" value="dsrm_Ferlin"/>
    <property type="match status" value="1"/>
</dbReference>
<dbReference type="SMART" id="SM01202">
    <property type="entry name" value="FerI"/>
    <property type="match status" value="1"/>
</dbReference>
<dbReference type="Pfam" id="PF08165">
    <property type="entry name" value="FerA"/>
    <property type="match status" value="1"/>
</dbReference>
<dbReference type="GO" id="GO:0001778">
    <property type="term" value="P:plasma membrane repair"/>
    <property type="evidence" value="ECO:0000318"/>
    <property type="project" value="GO_Central"/>
</dbReference>
<dbReference type="Proteomes" id="UP000000539">
    <property type="component" value="Chromosome 4"/>
</dbReference>
<dbReference type="InterPro" id="IPR012968">
    <property type="entry name" value="FerIin_dom"/>
</dbReference>
<dbReference type="PANTHER" id="PTHR12546">
    <property type="entry name" value="FER-1-LIKE"/>
    <property type="match status" value="1"/>
</dbReference>
<keyword evidence="13" id="KW-0968">Cytoplasmic vesicle</keyword>
<keyword evidence="18" id="KW-1185">Reference proteome</keyword>
<dbReference type="PROSITE" id="PS50004">
    <property type="entry name" value="C2"/>
    <property type="match status" value="7"/>
</dbReference>
<dbReference type="PANTHER" id="PTHR12546:SF44">
    <property type="entry name" value="DYSFERLIN"/>
    <property type="match status" value="1"/>
</dbReference>
<sequence>MGSMGETEAQHMGSIGHSLWDLWGKLRHSLRAGKPHCFSPPCVGWGLSFGAVVGVKKKTKVIKNSINPVWNEGFEWDLKGVALDLGSELCVVVKDHETVGRNRFLGEARVPLRDVLSSPSLAASYDVPLLDSKKQSTGASLILQVSYSPPPGAAPLFPPPTPPEAAPAAVAESDTLTGNAGAPRGDASPIAHPTAARDPQQPPCLPPRAEVATEEEGEDQAVTGDETEPPSSGPPGSEPPSVPHRPPAPRGRGVKRRRSSPKKPLSNKPQDFQIRVRVIEARQLPGVNIRPVVKVTAAGQTKRTRIRKGNSPLFDETFFFNVFESPAELFDVPVFITVLDSRSFRMDAVIGEFRMDVESIYSEPKHAILRRWLLLSDPEDFTAGAKGYLKVSLLVLGPGDEAPVEKKDVSEDKEDIEGNLLRPTGVTLRGAQFCLKIFKAEDLPQMDDAVMDNVRQIFGFESNKKNLVDPFVEVSFAGKTLYSRILEKNANPQWNQCLTLPVMFPSMCEKMRIRVTDWDRLTHNDVVGTAYLCMSKISAPGGELEVDDGLGFLPTFGPCYVNLYGSPREFTGFPDPYEALNLGKGEGVAYRGRVLLELETKLAEHGELKVEDICADDILRVEKYLRRRKYSLFAAFYSATMLQDVDDAIQFEVSIGNYGNKFDNTCLPLASTTQYSRAVFDGCQYYYLPWGNVKPVVVLSSYWEDISYRTDTQNLLQHAADRLEANLERVHLALKANGAPGELESLAAQLMDDVIADCSVPLPDVLGKAASTHLDQNLYRFRSTNLEQMVRAALRLKHEELSLPAVLEQAEDWLCRLRAMAEEPQNSLPDVVIWMLRGEKRVAYARVPAREVLYSQSGPNCCGRNCGKLQTIFLKYPQEEAMGPRIPAQIRVQLWFGLSVNEKEFNQYAEGKLSVFAETYENQTKLALVGNWGTTGLTYPKYSDVTGKIKLPKDSFRPSTGWTWAGDWFICPEKTMLHEADAGHLSFVEEVFENQVRLPGGQWIHMSDAYTDVNGEKVLPKDEIECPPGWKWEDVEWDTDLNRAVDEKGWEYGITIPPDRRPKAWVPAEKMYHTNRRRRWVRLRSRDLAQMETVRKHKQDEQDGEGWEYASLLGWRFHLRPRRTDAFRRRRWRRRMEPLERTGAAAVFALEGALGGMTDDKSDDGKSVSTLSFGVNRPTISCIFDYGNRYHLRCYMYQARDLAAMDKDSFSDPYAIVSFLHQSQKTVVIKNTLNPTWDQTLIFYEIEIFGDPKNVSDCPPSIVVEIYDHDTYGADEFMGRCVCRPSLQRAPRLSWHPMLKGGRNVGELLAAFELIQREKPAVHHIPGFENELSSALDESEDSDLPYPPPQREPNIFMVPQGIKPVLQRTAIEILAWGLRNLKSYQLASVTSPSLLVECGGQLVQSCVIKNVKKNPNFDVCVLFMEVRLPSESLYSPPIIIKIIDNRPFGRRPVVGQCTIRSLEEFYCDPYGEETDGAQEQADDVSLTPRDDVLIDIDDKEPLLPTQLVEGVTSSALINPPASRSEPQEEEFIDWWSKFYASTGEREKCGSYLEKGFDTLQVYETELERVEAFEQLSDFCHTFRLYRGRAQDANDDPSVVGEFKGSFKIYPLPDDPRVPLPPRQFHQLPARGPQECLVRVYIIRAFGLQPKDANGKCDPYVKISVGKKSINDQENYLPSTLEPVFGKMFELSCTLPLEKDLKVTLYDYDLLSKDEKIGETVIDLENRFLSKYGARCGLPQTYCISGPNQWRDQLRPSQLLHLFSLQHHYKAPTYTSDRLIFREQEYILSELEDGKPPNPHLGPAEERLALHALRKQGLVPEHVETRPLYSPLQPEIEQGKLQMWVDLFPKSLGQPGPPFNITPRKAKRFYLRCIIWNTRDVILDDLSITGEKMSDIYVKGWLVGHEENKQKTDVHYRSMGGEGNFNWRFIFPFDYLPAEQMCCIAKKEHFWSLDKTENKISPQLIFQIWDNDKFSFDDYLGSIQMDLNRMPKPAKTAEKCSLELIDDSLSASRFVSLFEQKTVKGWWPCIAEQDEKKILAGKLEMTLEIVAEHEHEERPAGVGRDEPNMNPKLEDPKRPETSFLWFTSPYKTLKYILWRRYKWLLILAIVLFVLLLFLGIFIYAFPNYAAMKLVKPFN</sequence>
<dbReference type="SMART" id="SM00694">
    <property type="entry name" value="DysFC"/>
    <property type="match status" value="2"/>
</dbReference>
<feature type="region of interest" description="Disordered" evidence="14">
    <location>
        <begin position="152"/>
        <end position="271"/>
    </location>
</feature>
<dbReference type="GO" id="GO:0005769">
    <property type="term" value="C:early endosome"/>
    <property type="evidence" value="ECO:0007669"/>
    <property type="project" value="Ensembl"/>
</dbReference>
<dbReference type="CDD" id="cd08374">
    <property type="entry name" value="C2F_Ferlin"/>
    <property type="match status" value="1"/>
</dbReference>
<feature type="domain" description="C2" evidence="16">
    <location>
        <begin position="257"/>
        <end position="373"/>
    </location>
</feature>
<dbReference type="InterPro" id="IPR032362">
    <property type="entry name" value="Ferlin_C"/>
</dbReference>
<dbReference type="InterPro" id="IPR012561">
    <property type="entry name" value="Ferlin_B-domain"/>
</dbReference>
<dbReference type="Pfam" id="PF00168">
    <property type="entry name" value="C2"/>
    <property type="match status" value="6"/>
</dbReference>
<keyword evidence="6 15" id="KW-0812">Transmembrane</keyword>
<dbReference type="GO" id="GO:0030139">
    <property type="term" value="C:endocytic vesicle"/>
    <property type="evidence" value="ECO:0007669"/>
    <property type="project" value="Ensembl"/>
</dbReference>
<dbReference type="FunFam" id="2.60.40.150:FF:000033">
    <property type="entry name" value="dysferlin isoform X2"/>
    <property type="match status" value="1"/>
</dbReference>
<feature type="domain" description="C2" evidence="16">
    <location>
        <begin position="1174"/>
        <end position="1300"/>
    </location>
</feature>
<dbReference type="InterPro" id="IPR035892">
    <property type="entry name" value="C2_domain_sf"/>
</dbReference>
<feature type="transmembrane region" description="Helical" evidence="15">
    <location>
        <begin position="2102"/>
        <end position="2124"/>
    </location>
</feature>
<dbReference type="SMART" id="SM01200">
    <property type="entry name" value="FerA"/>
    <property type="match status" value="1"/>
</dbReference>
<evidence type="ECO:0000256" key="15">
    <source>
        <dbReference type="SAM" id="Phobius"/>
    </source>
</evidence>
<dbReference type="InterPro" id="IPR006614">
    <property type="entry name" value="Peroxin/Ferlin"/>
</dbReference>
<dbReference type="CDD" id="cd04017">
    <property type="entry name" value="C2D_Ferlin"/>
    <property type="match status" value="1"/>
</dbReference>
<comment type="similarity">
    <text evidence="3">Belongs to the ferlin family.</text>
</comment>
<dbReference type="InterPro" id="IPR000008">
    <property type="entry name" value="C2_dom"/>
</dbReference>
<evidence type="ECO:0000256" key="13">
    <source>
        <dbReference type="ARBA" id="ARBA00023329"/>
    </source>
</evidence>
<keyword evidence="7" id="KW-0479">Metal-binding</keyword>
<evidence type="ECO:0007829" key="19">
    <source>
        <dbReference type="PeptideAtlas" id="A0A8V0ZDJ2"/>
    </source>
</evidence>
<comment type="subcellular location">
    <subcellularLocation>
        <location evidence="1">Cell membrane</location>
        <topology evidence="1">Single-pass type II membrane protein</topology>
    </subcellularLocation>
    <subcellularLocation>
        <location evidence="2">Cytoplasmic vesicle membrane</location>
        <topology evidence="2">Single-pass type II membrane protein</topology>
    </subcellularLocation>
</comment>
<dbReference type="InterPro" id="IPR037723">
    <property type="entry name" value="C2D_Ferlin"/>
</dbReference>
<dbReference type="SMR" id="A0A8V0ZDJ2"/>
<dbReference type="FunFam" id="2.60.40.150:FF:000037">
    <property type="entry name" value="dysferlin isoform X2"/>
    <property type="match status" value="1"/>
</dbReference>
<dbReference type="Pfam" id="PF16165">
    <property type="entry name" value="Ferlin_C"/>
    <property type="match status" value="1"/>
</dbReference>
<feature type="domain" description="C2" evidence="16">
    <location>
        <begin position="1347"/>
        <end position="1475"/>
    </location>
</feature>
<keyword evidence="4" id="KW-1003">Cell membrane</keyword>
<evidence type="ECO:0000256" key="4">
    <source>
        <dbReference type="ARBA" id="ARBA00022475"/>
    </source>
</evidence>
<feature type="compositionally biased region" description="Pro residues" evidence="14">
    <location>
        <begin position="152"/>
        <end position="165"/>
    </location>
</feature>
<keyword evidence="11 15" id="KW-1133">Transmembrane helix</keyword>
<dbReference type="GO" id="GO:0031902">
    <property type="term" value="C:late endosome membrane"/>
    <property type="evidence" value="ECO:0007669"/>
    <property type="project" value="Ensembl"/>
</dbReference>
<dbReference type="SMART" id="SM00239">
    <property type="entry name" value="C2"/>
    <property type="match status" value="7"/>
</dbReference>
<evidence type="ECO:0000256" key="6">
    <source>
        <dbReference type="ARBA" id="ARBA00022692"/>
    </source>
</evidence>
<feature type="compositionally biased region" description="Pro residues" evidence="14">
    <location>
        <begin position="231"/>
        <end position="249"/>
    </location>
</feature>
<dbReference type="Pfam" id="PF08150">
    <property type="entry name" value="FerB"/>
    <property type="match status" value="1"/>
</dbReference>
<dbReference type="FunFam" id="2.60.40.150:FF:000009">
    <property type="entry name" value="dysferlin isoform X2"/>
    <property type="match status" value="1"/>
</dbReference>
<organism evidence="17 18">
    <name type="scientific">Gallus gallus</name>
    <name type="common">Chicken</name>
    <dbReference type="NCBI Taxonomy" id="9031"/>
    <lineage>
        <taxon>Eukaryota</taxon>
        <taxon>Metazoa</taxon>
        <taxon>Chordata</taxon>
        <taxon>Craniata</taxon>
        <taxon>Vertebrata</taxon>
        <taxon>Euteleostomi</taxon>
        <taxon>Archelosauria</taxon>
        <taxon>Archosauria</taxon>
        <taxon>Dinosauria</taxon>
        <taxon>Saurischia</taxon>
        <taxon>Theropoda</taxon>
        <taxon>Coelurosauria</taxon>
        <taxon>Aves</taxon>
        <taxon>Neognathae</taxon>
        <taxon>Galloanserae</taxon>
        <taxon>Galliformes</taxon>
        <taxon>Phasianidae</taxon>
        <taxon>Phasianinae</taxon>
        <taxon>Gallus</taxon>
    </lineage>
</organism>
<evidence type="ECO:0000256" key="11">
    <source>
        <dbReference type="ARBA" id="ARBA00022989"/>
    </source>
</evidence>
<evidence type="ECO:0000256" key="3">
    <source>
        <dbReference type="ARBA" id="ARBA00007561"/>
    </source>
</evidence>
<dbReference type="SUPFAM" id="SSF49562">
    <property type="entry name" value="C2 domain (Calcium/lipid-binding domain, CaLB)"/>
    <property type="match status" value="7"/>
</dbReference>
<dbReference type="RefSeq" id="XP_025005639.2">
    <property type="nucleotide sequence ID" value="XM_025149871.3"/>
</dbReference>
<dbReference type="InterPro" id="IPR012560">
    <property type="entry name" value="Ferlin_A-domain"/>
</dbReference>
<dbReference type="GO" id="GO:0034451">
    <property type="term" value="C:centriolar satellite"/>
    <property type="evidence" value="ECO:0007669"/>
    <property type="project" value="Ensembl"/>
</dbReference>
<dbReference type="Pfam" id="PF08151">
    <property type="entry name" value="FerI"/>
    <property type="match status" value="1"/>
</dbReference>
<dbReference type="GO" id="GO:0050765">
    <property type="term" value="P:negative regulation of phagocytosis"/>
    <property type="evidence" value="ECO:0007669"/>
    <property type="project" value="Ensembl"/>
</dbReference>
<dbReference type="GO" id="GO:0002281">
    <property type="term" value="P:macrophage activation involved in immune response"/>
    <property type="evidence" value="ECO:0007669"/>
    <property type="project" value="Ensembl"/>
</dbReference>
<name>A0A8V0ZDJ2_CHICK</name>
<evidence type="ECO:0000259" key="16">
    <source>
        <dbReference type="PROSITE" id="PS50004"/>
    </source>
</evidence>
<reference evidence="17" key="2">
    <citation type="submission" date="2025-08" db="UniProtKB">
        <authorList>
            <consortium name="Ensembl"/>
        </authorList>
    </citation>
    <scope>IDENTIFICATION</scope>
    <source>
        <strain evidence="17">broiler</strain>
    </source>
</reference>
<dbReference type="CDD" id="cd04018">
    <property type="entry name" value="C2C_Ferlin"/>
    <property type="match status" value="1"/>
</dbReference>
<dbReference type="GO" id="GO:0031410">
    <property type="term" value="C:cytoplasmic vesicle"/>
    <property type="evidence" value="ECO:0000318"/>
    <property type="project" value="GO_Central"/>
</dbReference>
<dbReference type="GO" id="GO:0005509">
    <property type="term" value="F:calcium ion binding"/>
    <property type="evidence" value="ECO:0007669"/>
    <property type="project" value="Ensembl"/>
</dbReference>
<evidence type="ECO:0000256" key="5">
    <source>
        <dbReference type="ARBA" id="ARBA00022553"/>
    </source>
</evidence>
<evidence type="ECO:0000256" key="10">
    <source>
        <dbReference type="ARBA" id="ARBA00022968"/>
    </source>
</evidence>
<evidence type="ECO:0000256" key="9">
    <source>
        <dbReference type="ARBA" id="ARBA00022837"/>
    </source>
</evidence>
<dbReference type="GO" id="GO:0033292">
    <property type="term" value="P:T-tubule organization"/>
    <property type="evidence" value="ECO:0000318"/>
    <property type="project" value="GO_Central"/>
</dbReference>
<dbReference type="FunFam" id="2.60.40.150:FF:000026">
    <property type="entry name" value="dysferlin isoform X2"/>
    <property type="match status" value="1"/>
</dbReference>
<dbReference type="InterPro" id="IPR037722">
    <property type="entry name" value="C2C_Ferlin"/>
</dbReference>
<feature type="compositionally biased region" description="Basic residues" evidence="14">
    <location>
        <begin position="252"/>
        <end position="261"/>
    </location>
</feature>
<dbReference type="GO" id="GO:0002280">
    <property type="term" value="P:monocyte activation involved in immune response"/>
    <property type="evidence" value="ECO:0007669"/>
    <property type="project" value="Ensembl"/>
</dbReference>
<evidence type="ECO:0000256" key="7">
    <source>
        <dbReference type="ARBA" id="ARBA00022723"/>
    </source>
</evidence>
<dbReference type="CDD" id="cd04037">
    <property type="entry name" value="C2E_Ferlin"/>
    <property type="match status" value="1"/>
</dbReference>
<proteinExistence type="evidence at protein level"/>
<dbReference type="GO" id="GO:0061025">
    <property type="term" value="P:membrane fusion"/>
    <property type="evidence" value="ECO:0000318"/>
    <property type="project" value="GO_Central"/>
</dbReference>
<dbReference type="GlyGen" id="A0A8V0ZDJ2">
    <property type="glycosylation" value="1 site"/>
</dbReference>
<feature type="domain" description="C2" evidence="16">
    <location>
        <begin position="11"/>
        <end position="125"/>
    </location>
</feature>
<reference evidence="17" key="1">
    <citation type="submission" date="2020-11" db="EMBL/GenBank/DDBJ databases">
        <title>Gallus gallus (Chicken) genome, bGalGal1, GRCg7b, maternal haplotype autosomes + Z &amp; W.</title>
        <authorList>
            <person name="Warren W."/>
            <person name="Formenti G."/>
            <person name="Fedrigo O."/>
            <person name="Haase B."/>
            <person name="Mountcastle J."/>
            <person name="Balacco J."/>
            <person name="Tracey A."/>
            <person name="Schneider V."/>
            <person name="Okimoto R."/>
            <person name="Cheng H."/>
            <person name="Hawken R."/>
            <person name="Howe K."/>
            <person name="Jarvis E.D."/>
        </authorList>
    </citation>
    <scope>NUCLEOTIDE SEQUENCE [LARGE SCALE GENOMIC DNA]</scope>
    <source>
        <strain evidence="17">Broiler</strain>
    </source>
</reference>
<evidence type="ECO:0000256" key="12">
    <source>
        <dbReference type="ARBA" id="ARBA00023136"/>
    </source>
</evidence>
<reference evidence="17" key="3">
    <citation type="submission" date="2025-09" db="UniProtKB">
        <authorList>
            <consortium name="Ensembl"/>
        </authorList>
    </citation>
    <scope>IDENTIFICATION</scope>
    <source>
        <strain evidence="17">broiler</strain>
    </source>
</reference>
<dbReference type="InterPro" id="IPR037725">
    <property type="entry name" value="C2F_Ferlin"/>
</dbReference>
<feature type="domain" description="C2" evidence="16">
    <location>
        <begin position="1618"/>
        <end position="1736"/>
    </location>
</feature>
<dbReference type="InterPro" id="IPR037720">
    <property type="entry name" value="C2B_Ferlin"/>
</dbReference>
<dbReference type="CTD" id="8291"/>
<dbReference type="GO" id="GO:0030315">
    <property type="term" value="C:T-tubule"/>
    <property type="evidence" value="ECO:0000318"/>
    <property type="project" value="GO_Central"/>
</dbReference>
<dbReference type="Gene3D" id="2.60.40.150">
    <property type="entry name" value="C2 domain"/>
    <property type="match status" value="6"/>
</dbReference>
<keyword evidence="5" id="KW-0597">Phosphoprotein</keyword>
<keyword evidence="10" id="KW-0735">Signal-anchor</keyword>
<dbReference type="GeneID" id="425353"/>
<evidence type="ECO:0000256" key="8">
    <source>
        <dbReference type="ARBA" id="ARBA00022737"/>
    </source>
</evidence>
<feature type="region of interest" description="Disordered" evidence="14">
    <location>
        <begin position="2055"/>
        <end position="2075"/>
    </location>
</feature>
<evidence type="ECO:0000313" key="18">
    <source>
        <dbReference type="Proteomes" id="UP000000539"/>
    </source>
</evidence>
<dbReference type="Ensembl" id="ENSGALT00010044671.1">
    <property type="protein sequence ID" value="ENSGALP00010026604.1"/>
    <property type="gene ID" value="ENSGALG00010018466.1"/>
</dbReference>
<dbReference type="InterPro" id="IPR055072">
    <property type="entry name" value="Ferlin_DSRM"/>
</dbReference>
<dbReference type="InterPro" id="IPR037721">
    <property type="entry name" value="Ferlin"/>
</dbReference>
<keyword evidence="9" id="KW-0106">Calcium</keyword>
<dbReference type="GeneTree" id="ENSGT00940000156187"/>
<keyword evidence="12 15" id="KW-0472">Membrane</keyword>
<keyword evidence="19" id="KW-1267">Proteomics identification</keyword>
<dbReference type="FunFam" id="2.60.40.150:FF:000021">
    <property type="entry name" value="dysferlin isoform X2"/>
    <property type="match status" value="1"/>
</dbReference>
<dbReference type="SMART" id="SM00693">
    <property type="entry name" value="DysFN"/>
    <property type="match status" value="2"/>
</dbReference>
<evidence type="ECO:0000313" key="17">
    <source>
        <dbReference type="Ensembl" id="ENSGALP00010026604.1"/>
    </source>
</evidence>
<evidence type="ECO:0000256" key="2">
    <source>
        <dbReference type="ARBA" id="ARBA00004483"/>
    </source>
</evidence>
<dbReference type="CDD" id="cd04011">
    <property type="entry name" value="C2B_Ferlin"/>
    <property type="match status" value="1"/>
</dbReference>
<protein>
    <submittedName>
        <fullName evidence="17">Dysferlin</fullName>
    </submittedName>
</protein>
<feature type="domain" description="C2" evidence="16">
    <location>
        <begin position="412"/>
        <end position="547"/>
    </location>
</feature>